<name>A0A1W1W745_SULTA</name>
<sequence length="80" mass="9416">MHFEHIDQEMIQISLPPKNTVGCLFLRFVDSRKVAQSEPFPFSPLVASNLSLVRWAVVPNDQEYERRLRYARSLFPKRVL</sequence>
<dbReference type="Proteomes" id="UP000192660">
    <property type="component" value="Unassembled WGS sequence"/>
</dbReference>
<evidence type="ECO:0000313" key="1">
    <source>
        <dbReference type="EMBL" id="SMC01880.1"/>
    </source>
</evidence>
<protein>
    <submittedName>
        <fullName evidence="1">Uncharacterized protein</fullName>
    </submittedName>
</protein>
<proteinExistence type="predicted"/>
<accession>A0A1W1W745</accession>
<evidence type="ECO:0000313" key="2">
    <source>
        <dbReference type="Proteomes" id="UP000192660"/>
    </source>
</evidence>
<dbReference type="AlphaFoldDB" id="A0A1W1W745"/>
<reference evidence="2" key="1">
    <citation type="submission" date="2017-04" db="EMBL/GenBank/DDBJ databases">
        <authorList>
            <person name="Varghese N."/>
            <person name="Submissions S."/>
        </authorList>
    </citation>
    <scope>NUCLEOTIDE SEQUENCE [LARGE SCALE GENOMIC DNA]</scope>
    <source>
        <strain evidence="2">DSM 9293</strain>
    </source>
</reference>
<keyword evidence="2" id="KW-1185">Reference proteome</keyword>
<gene>
    <name evidence="1" type="ORF">SAMN00768000_0131</name>
</gene>
<dbReference type="EMBL" id="FWWY01000001">
    <property type="protein sequence ID" value="SMC01880.1"/>
    <property type="molecule type" value="Genomic_DNA"/>
</dbReference>
<organism evidence="1 2">
    <name type="scientific">Sulfobacillus thermosulfidooxidans (strain DSM 9293 / VKM B-1269 / AT-1)</name>
    <dbReference type="NCBI Taxonomy" id="929705"/>
    <lineage>
        <taxon>Bacteria</taxon>
        <taxon>Bacillati</taxon>
        <taxon>Bacillota</taxon>
        <taxon>Clostridia</taxon>
        <taxon>Eubacteriales</taxon>
        <taxon>Clostridiales Family XVII. Incertae Sedis</taxon>
        <taxon>Sulfobacillus</taxon>
    </lineage>
</organism>